<reference evidence="2 3" key="1">
    <citation type="submission" date="2016-07" db="EMBL/GenBank/DDBJ databases">
        <title>Pervasive Adenine N6-methylation of Active Genes in Fungi.</title>
        <authorList>
            <consortium name="DOE Joint Genome Institute"/>
            <person name="Mondo S.J."/>
            <person name="Dannebaum R.O."/>
            <person name="Kuo R.C."/>
            <person name="Labutti K."/>
            <person name="Haridas S."/>
            <person name="Kuo A."/>
            <person name="Salamov A."/>
            <person name="Ahrendt S.R."/>
            <person name="Lipzen A."/>
            <person name="Sullivan W."/>
            <person name="Andreopoulos W.B."/>
            <person name="Clum A."/>
            <person name="Lindquist E."/>
            <person name="Daum C."/>
            <person name="Ramamoorthy G.K."/>
            <person name="Gryganskyi A."/>
            <person name="Culley D."/>
            <person name="Magnuson J.K."/>
            <person name="James T.Y."/>
            <person name="O'Malley M.A."/>
            <person name="Stajich J.E."/>
            <person name="Spatafora J.W."/>
            <person name="Visel A."/>
            <person name="Grigoriev I.V."/>
        </authorList>
    </citation>
    <scope>NUCLEOTIDE SEQUENCE [LARGE SCALE GENOMIC DNA]</scope>
    <source>
        <strain evidence="2 3">NRRL 1336</strain>
    </source>
</reference>
<feature type="compositionally biased region" description="Low complexity" evidence="1">
    <location>
        <begin position="283"/>
        <end position="294"/>
    </location>
</feature>
<feature type="compositionally biased region" description="Basic and acidic residues" evidence="1">
    <location>
        <begin position="307"/>
        <end position="318"/>
    </location>
</feature>
<dbReference type="OrthoDB" id="2290282at2759"/>
<comment type="caution">
    <text evidence="2">The sequence shown here is derived from an EMBL/GenBank/DDBJ whole genome shotgun (WGS) entry which is preliminary data.</text>
</comment>
<gene>
    <name evidence="2" type="ORF">BCR42DRAFT_454143</name>
</gene>
<feature type="compositionally biased region" description="Low complexity" evidence="1">
    <location>
        <begin position="693"/>
        <end position="710"/>
    </location>
</feature>
<feature type="region of interest" description="Disordered" evidence="1">
    <location>
        <begin position="213"/>
        <end position="520"/>
    </location>
</feature>
<dbReference type="STRING" id="90262.A0A1X2I7J5"/>
<name>A0A1X2I7J5_9FUNG</name>
<feature type="compositionally biased region" description="Low complexity" evidence="1">
    <location>
        <begin position="671"/>
        <end position="683"/>
    </location>
</feature>
<feature type="compositionally biased region" description="Low complexity" evidence="1">
    <location>
        <begin position="421"/>
        <end position="442"/>
    </location>
</feature>
<sequence>MDSSLHYYQDVGDGYQDQPAQSSRRLSSKKRHSSAKRKQRIPRPDFYNDYGDNFQQYEKWQQSNALPLSSPSSYMTLPPYDVHPGVPGELDLYMDGLNLHSTTSDSTLYDYDGYHPNIPPYYHEQLSPKSMMMDPMMYGDFYQDMIDDGGGKTPLMLSRQSSSRLSEPKYQYRLPHSGIPTIPDDHLMAYATPEDDDGGLMMNFQDNGDILMPDEFFASHPYPPIRPDPVQRSSNSTRGRQRQKRPQLQRSHSIGTTAHQHYPEPYPPSASDMYLYDMDSVHQQHQQEPPYFQQSFSAPNSPKNRRFHDGPPDEELLHHPGLRRSSSMQGHAMPPMMMNGLPPPPPSLQRRHSLFEPGQQHHHSSPDFMGPVANSAPGTPWMSSMEPPPSSHMSHAVLPTSMPSLPNSSLAQAPSSMLGGQLPHSDQHQQPQQQPQQQQQQPPHAPPQSQPFSPGQGGDLPPSSQHQNGMNDGSNGGGGYFPAQQMANGPMNPALQQQQPHLGGDDRSMPPLPTPPSMMGMRPPINHAGASRPPPPWNNDMMISQWDPMMMMDGMNGMNRMDGGMMGGGGPRPFGFDGGGVAGPMMPNPMSGPMGGGGGMMGPMGPMGAMGPMGPMGGMMGGPMGGMMGGGGPMGMMMPPGLHDDMTAKQPKEDKKTSKDNKGAEAKKESSSSTAAAAATAASSKEHQTPSIAAAAAASGATTTPEEAAAAEQQLPPLNAAGEGAGLSPADGALVRSMDAGGPGFGRKPSIWNLFGLGGGGGGGGNRSRSMMMNHPYAIPGRPMLPHMAPPEMMMNDLRHGDHPKLAEMVDKFRQLMYVWCYVTPMENYQTAWCTFKIQNQRKLNHADRHGQRAVTLDKEKSLPGTVIVNPLSKTAVMYKSLWSTTKMIITIMRLPQEEYQRQQHALSPELMRRWGSKRSRNPYSGYATGVFNSMFRDYQR</sequence>
<feature type="region of interest" description="Disordered" evidence="1">
    <location>
        <begin position="1"/>
        <end position="49"/>
    </location>
</feature>
<protein>
    <submittedName>
        <fullName evidence="2">Uncharacterized protein</fullName>
    </submittedName>
</protein>
<evidence type="ECO:0000256" key="1">
    <source>
        <dbReference type="SAM" id="MobiDB-lite"/>
    </source>
</evidence>
<organism evidence="2 3">
    <name type="scientific">Absidia repens</name>
    <dbReference type="NCBI Taxonomy" id="90262"/>
    <lineage>
        <taxon>Eukaryota</taxon>
        <taxon>Fungi</taxon>
        <taxon>Fungi incertae sedis</taxon>
        <taxon>Mucoromycota</taxon>
        <taxon>Mucoromycotina</taxon>
        <taxon>Mucoromycetes</taxon>
        <taxon>Mucorales</taxon>
        <taxon>Cunninghamellaceae</taxon>
        <taxon>Absidia</taxon>
    </lineage>
</organism>
<feature type="compositionally biased region" description="Basic residues" evidence="1">
    <location>
        <begin position="26"/>
        <end position="41"/>
    </location>
</feature>
<evidence type="ECO:0000313" key="2">
    <source>
        <dbReference type="EMBL" id="ORZ11105.1"/>
    </source>
</evidence>
<dbReference type="EMBL" id="MCGE01000022">
    <property type="protein sequence ID" value="ORZ11105.1"/>
    <property type="molecule type" value="Genomic_DNA"/>
</dbReference>
<keyword evidence="3" id="KW-1185">Reference proteome</keyword>
<accession>A0A1X2I7J5</accession>
<feature type="compositionally biased region" description="Polar residues" evidence="1">
    <location>
        <begin position="248"/>
        <end position="259"/>
    </location>
</feature>
<evidence type="ECO:0000313" key="3">
    <source>
        <dbReference type="Proteomes" id="UP000193560"/>
    </source>
</evidence>
<feature type="compositionally biased region" description="Basic and acidic residues" evidence="1">
    <location>
        <begin position="642"/>
        <end position="670"/>
    </location>
</feature>
<feature type="region of interest" description="Disordered" evidence="1">
    <location>
        <begin position="631"/>
        <end position="710"/>
    </location>
</feature>
<feature type="compositionally biased region" description="Polar residues" evidence="1">
    <location>
        <begin position="401"/>
        <end position="415"/>
    </location>
</feature>
<dbReference type="Proteomes" id="UP000193560">
    <property type="component" value="Unassembled WGS sequence"/>
</dbReference>
<proteinExistence type="predicted"/>
<dbReference type="AlphaFoldDB" id="A0A1X2I7J5"/>